<proteinExistence type="inferred from homology"/>
<dbReference type="PRINTS" id="PR00990">
    <property type="entry name" value="RIBOKINASE"/>
</dbReference>
<comment type="subcellular location">
    <subcellularLocation>
        <location evidence="12">Cytoplasm</location>
    </subcellularLocation>
</comment>
<gene>
    <name evidence="12 14" type="primary">rbsK</name>
    <name evidence="14" type="ORF">PNH38_12935</name>
</gene>
<evidence type="ECO:0000313" key="14">
    <source>
        <dbReference type="EMBL" id="MDE8564769.1"/>
    </source>
</evidence>
<comment type="function">
    <text evidence="12">Catalyzes the phosphorylation of ribose at O-5 in a reaction requiring ATP and magnesium. The resulting D-ribose-5-phosphate can then be used either for sythesis of nucleotides, histidine, and tryptophan, or as a component of the pentose phosphate pathway.</text>
</comment>
<evidence type="ECO:0000256" key="8">
    <source>
        <dbReference type="ARBA" id="ARBA00022840"/>
    </source>
</evidence>
<evidence type="ECO:0000256" key="10">
    <source>
        <dbReference type="ARBA" id="ARBA00022958"/>
    </source>
</evidence>
<accession>A0ABT5W604</accession>
<feature type="binding site" evidence="12">
    <location>
        <position position="264"/>
    </location>
    <ligand>
        <name>ATP</name>
        <dbReference type="ChEBI" id="CHEBI:30616"/>
    </ligand>
</feature>
<feature type="active site" description="Proton acceptor" evidence="12">
    <location>
        <position position="240"/>
    </location>
</feature>
<comment type="activity regulation">
    <text evidence="12">Activated by a monovalent cation that binds near, but not in, the active site. The most likely occupant of the site in vivo is potassium. Ion binding induces a conformational change that may alter substrate affinity.</text>
</comment>
<dbReference type="Proteomes" id="UP001213979">
    <property type="component" value="Unassembled WGS sequence"/>
</dbReference>
<evidence type="ECO:0000256" key="6">
    <source>
        <dbReference type="ARBA" id="ARBA00022741"/>
    </source>
</evidence>
<dbReference type="InterPro" id="IPR002139">
    <property type="entry name" value="Ribo/fructo_kinase"/>
</dbReference>
<evidence type="ECO:0000256" key="5">
    <source>
        <dbReference type="ARBA" id="ARBA00022723"/>
    </source>
</evidence>
<feature type="binding site" evidence="12">
    <location>
        <position position="240"/>
    </location>
    <ligand>
        <name>substrate</name>
    </ligand>
</feature>
<name>A0ABT5W604_9BACL</name>
<reference evidence="14 15" key="1">
    <citation type="submission" date="2023-01" db="EMBL/GenBank/DDBJ databases">
        <title>Genome-based reclassification of Anoxybacillus geothermalis as a later heterotypic synonym of Anoxybacillus rupiensis.</title>
        <authorList>
            <person name="Inan Bektas K."/>
            <person name="Canakci S."/>
            <person name="Belduz A.A."/>
            <person name="Guler H.H."/>
        </authorList>
    </citation>
    <scope>NUCLEOTIDE SEQUENCE [LARGE SCALE GENOMIC DNA]</scope>
    <source>
        <strain evidence="14 15">DSM 17127</strain>
    </source>
</reference>
<dbReference type="InterPro" id="IPR002173">
    <property type="entry name" value="Carboh/pur_kinase_PfkB_CS"/>
</dbReference>
<dbReference type="InterPro" id="IPR011611">
    <property type="entry name" value="PfkB_dom"/>
</dbReference>
<feature type="binding site" evidence="12">
    <location>
        <position position="273"/>
    </location>
    <ligand>
        <name>K(+)</name>
        <dbReference type="ChEBI" id="CHEBI:29103"/>
    </ligand>
</feature>
<evidence type="ECO:0000256" key="1">
    <source>
        <dbReference type="ARBA" id="ARBA00005380"/>
    </source>
</evidence>
<dbReference type="InterPro" id="IPR029056">
    <property type="entry name" value="Ribokinase-like"/>
</dbReference>
<dbReference type="GO" id="GO:0004747">
    <property type="term" value="F:ribokinase activity"/>
    <property type="evidence" value="ECO:0007669"/>
    <property type="project" value="UniProtKB-EC"/>
</dbReference>
<feature type="binding site" evidence="12">
    <location>
        <position position="275"/>
    </location>
    <ligand>
        <name>K(+)</name>
        <dbReference type="ChEBI" id="CHEBI:29103"/>
    </ligand>
</feature>
<evidence type="ECO:0000256" key="11">
    <source>
        <dbReference type="ARBA" id="ARBA00023277"/>
    </source>
</evidence>
<feature type="binding site" evidence="12">
    <location>
        <begin position="13"/>
        <end position="15"/>
    </location>
    <ligand>
        <name>substrate</name>
    </ligand>
</feature>
<dbReference type="Pfam" id="PF00294">
    <property type="entry name" value="PfkB"/>
    <property type="match status" value="1"/>
</dbReference>
<keyword evidence="4 12" id="KW-0808">Transferase</keyword>
<comment type="similarity">
    <text evidence="1">Belongs to the carbohydrate kinase pfkB family.</text>
</comment>
<dbReference type="PANTHER" id="PTHR10584:SF166">
    <property type="entry name" value="RIBOKINASE"/>
    <property type="match status" value="1"/>
</dbReference>
<comment type="caution">
    <text evidence="14">The sequence shown here is derived from an EMBL/GenBank/DDBJ whole genome shotgun (WGS) entry which is preliminary data.</text>
</comment>
<comment type="subunit">
    <text evidence="12">Homodimer.</text>
</comment>
<keyword evidence="11 12" id="KW-0119">Carbohydrate metabolism</keyword>
<evidence type="ECO:0000256" key="4">
    <source>
        <dbReference type="ARBA" id="ARBA00022679"/>
    </source>
</evidence>
<feature type="domain" description="Carbohydrate kinase PfkB" evidence="13">
    <location>
        <begin position="6"/>
        <end position="282"/>
    </location>
</feature>
<feature type="binding site" evidence="12">
    <location>
        <position position="234"/>
    </location>
    <ligand>
        <name>K(+)</name>
        <dbReference type="ChEBI" id="CHEBI:29103"/>
    </ligand>
</feature>
<feature type="binding site" evidence="12">
    <location>
        <begin position="41"/>
        <end position="45"/>
    </location>
    <ligand>
        <name>substrate</name>
    </ligand>
</feature>
<dbReference type="PANTHER" id="PTHR10584">
    <property type="entry name" value="SUGAR KINASE"/>
    <property type="match status" value="1"/>
</dbReference>
<keyword evidence="7 12" id="KW-0418">Kinase</keyword>
<protein>
    <recommendedName>
        <fullName evidence="3 12">Ribokinase</fullName>
        <shortName evidence="12">RK</shortName>
        <ecNumber evidence="2 12">2.7.1.15</ecNumber>
    </recommendedName>
</protein>
<keyword evidence="10 12" id="KW-0630">Potassium</keyword>
<evidence type="ECO:0000259" key="13">
    <source>
        <dbReference type="Pfam" id="PF00294"/>
    </source>
</evidence>
<evidence type="ECO:0000256" key="12">
    <source>
        <dbReference type="HAMAP-Rule" id="MF_01987"/>
    </source>
</evidence>
<evidence type="ECO:0000256" key="2">
    <source>
        <dbReference type="ARBA" id="ARBA00012035"/>
    </source>
</evidence>
<keyword evidence="12" id="KW-0963">Cytoplasm</keyword>
<keyword evidence="8 12" id="KW-0067">ATP-binding</keyword>
<evidence type="ECO:0000256" key="3">
    <source>
        <dbReference type="ARBA" id="ARBA00016943"/>
    </source>
</evidence>
<feature type="binding site" evidence="12">
    <location>
        <position position="141"/>
    </location>
    <ligand>
        <name>substrate</name>
    </ligand>
</feature>
<dbReference type="InterPro" id="IPR011877">
    <property type="entry name" value="Ribokinase"/>
</dbReference>
<keyword evidence="15" id="KW-1185">Reference proteome</keyword>
<dbReference type="NCBIfam" id="TIGR02152">
    <property type="entry name" value="D_ribokin_bact"/>
    <property type="match status" value="1"/>
</dbReference>
<comment type="cofactor">
    <cofactor evidence="12">
        <name>Mg(2+)</name>
        <dbReference type="ChEBI" id="CHEBI:18420"/>
    </cofactor>
    <text evidence="12">Requires a divalent cation, most likely magnesium in vivo, as an electrophilic catalyst to aid phosphoryl group transfer. It is the chelate of the metal and the nucleotide that is the actual substrate.</text>
</comment>
<dbReference type="SUPFAM" id="SSF53613">
    <property type="entry name" value="Ribokinase-like"/>
    <property type="match status" value="1"/>
</dbReference>
<dbReference type="HAMAP" id="MF_01987">
    <property type="entry name" value="Ribokinase"/>
    <property type="match status" value="1"/>
</dbReference>
<dbReference type="EMBL" id="JAQOTG010000013">
    <property type="protein sequence ID" value="MDE8564769.1"/>
    <property type="molecule type" value="Genomic_DNA"/>
</dbReference>
<comment type="similarity">
    <text evidence="12">Belongs to the carbohydrate kinase PfkB family. Ribokinase subfamily.</text>
</comment>
<keyword evidence="9 12" id="KW-0460">Magnesium</keyword>
<evidence type="ECO:0000256" key="9">
    <source>
        <dbReference type="ARBA" id="ARBA00022842"/>
    </source>
</evidence>
<evidence type="ECO:0000313" key="15">
    <source>
        <dbReference type="Proteomes" id="UP001213979"/>
    </source>
</evidence>
<dbReference type="PROSITE" id="PS00584">
    <property type="entry name" value="PFKB_KINASES_2"/>
    <property type="match status" value="1"/>
</dbReference>
<feature type="binding site" evidence="12">
    <location>
        <position position="185"/>
    </location>
    <ligand>
        <name>ATP</name>
        <dbReference type="ChEBI" id="CHEBI:30616"/>
    </ligand>
</feature>
<feature type="binding site" evidence="12">
    <location>
        <begin position="208"/>
        <end position="213"/>
    </location>
    <ligand>
        <name>ATP</name>
        <dbReference type="ChEBI" id="CHEBI:30616"/>
    </ligand>
</feature>
<dbReference type="EC" id="2.7.1.15" evidence="2 12"/>
<feature type="binding site" evidence="12">
    <location>
        <position position="270"/>
    </location>
    <ligand>
        <name>K(+)</name>
        <dbReference type="ChEBI" id="CHEBI:29103"/>
    </ligand>
</feature>
<keyword evidence="5 12" id="KW-0479">Metal-binding</keyword>
<sequence>MKKPVITVIGSLNMDLVTVTKRVPEQGETVLGEKFHLIPGGKGANQAVAAARLGAEVHMIGAVGSDTFGELLKRQLDNEGIFIDGVKPVTDVETGTAMITVSDGDNRIIVVPGANYALQPEDLEQHEAVIAKSDICLLQLEIPLAVVERAVALAKKHGVFVILNPAPAQPLPPALLEQIDLVTPNEHECGIIFPEQDREKWAAKLVVTEGARGVSIIKNGKHIIVPGFRVPVVDTTGAGDTFNGALAVALSKGMELEEACRFGNAAAALSVTKLGAQGGMPTEKEVIQLLEAAKGEGS</sequence>
<dbReference type="CDD" id="cd01174">
    <property type="entry name" value="ribokinase"/>
    <property type="match status" value="1"/>
</dbReference>
<feature type="binding site" evidence="12">
    <location>
        <position position="236"/>
    </location>
    <ligand>
        <name>K(+)</name>
        <dbReference type="ChEBI" id="CHEBI:29103"/>
    </ligand>
</feature>
<comment type="caution">
    <text evidence="12">Lacks conserved residue(s) required for the propagation of feature annotation.</text>
</comment>
<dbReference type="RefSeq" id="WP_275192045.1">
    <property type="nucleotide sequence ID" value="NZ_JAQOTG010000013.1"/>
</dbReference>
<feature type="binding site" evidence="12">
    <location>
        <begin position="239"/>
        <end position="240"/>
    </location>
    <ligand>
        <name>ATP</name>
        <dbReference type="ChEBI" id="CHEBI:30616"/>
    </ligand>
</feature>
<evidence type="ECO:0000256" key="7">
    <source>
        <dbReference type="ARBA" id="ARBA00022777"/>
    </source>
</evidence>
<organism evidence="14 15">
    <name type="scientific">Anoxybacteroides rupiense</name>
    <dbReference type="NCBI Taxonomy" id="311460"/>
    <lineage>
        <taxon>Bacteria</taxon>
        <taxon>Bacillati</taxon>
        <taxon>Bacillota</taxon>
        <taxon>Bacilli</taxon>
        <taxon>Bacillales</taxon>
        <taxon>Anoxybacillaceae</taxon>
        <taxon>Anoxybacteroides</taxon>
    </lineage>
</organism>
<comment type="pathway">
    <text evidence="12">Carbohydrate metabolism; D-ribose degradation; D-ribose 5-phosphate from beta-D-ribopyranose: step 2/2.</text>
</comment>
<keyword evidence="6 12" id="KW-0547">Nucleotide-binding</keyword>
<comment type="catalytic activity">
    <reaction evidence="12">
        <text>D-ribose + ATP = D-ribose 5-phosphate + ADP + H(+)</text>
        <dbReference type="Rhea" id="RHEA:13697"/>
        <dbReference type="ChEBI" id="CHEBI:15378"/>
        <dbReference type="ChEBI" id="CHEBI:30616"/>
        <dbReference type="ChEBI" id="CHEBI:47013"/>
        <dbReference type="ChEBI" id="CHEBI:78346"/>
        <dbReference type="ChEBI" id="CHEBI:456216"/>
        <dbReference type="EC" id="2.7.1.15"/>
    </reaction>
</comment>
<dbReference type="Gene3D" id="3.40.1190.20">
    <property type="match status" value="1"/>
</dbReference>